<name>A0A140KZA5_9FIRM</name>
<dbReference type="EMBL" id="LOED01000086">
    <property type="protein sequence ID" value="KXG73630.1"/>
    <property type="molecule type" value="Genomic_DNA"/>
</dbReference>
<evidence type="ECO:0000313" key="2">
    <source>
        <dbReference type="EMBL" id="KXG73630.1"/>
    </source>
</evidence>
<dbReference type="Pfam" id="PF14239">
    <property type="entry name" value="RRXRR"/>
    <property type="match status" value="1"/>
</dbReference>
<dbReference type="AlphaFoldDB" id="A0A140KZA5"/>
<reference evidence="2 3" key="1">
    <citation type="submission" date="2015-12" db="EMBL/GenBank/DDBJ databases">
        <title>Draft genome sequnece of Fervidicola ferrireducens strain Y170.</title>
        <authorList>
            <person name="Patel B.K."/>
        </authorList>
    </citation>
    <scope>NUCLEOTIDE SEQUENCE [LARGE SCALE GENOMIC DNA]</scope>
    <source>
        <strain evidence="2 3">Y170</strain>
    </source>
</reference>
<feature type="domain" description="RRXRR" evidence="1">
    <location>
        <begin position="4"/>
        <end position="130"/>
    </location>
</feature>
<dbReference type="InterPro" id="IPR025938">
    <property type="entry name" value="RRXRR_dom"/>
</dbReference>
<gene>
    <name evidence="2" type="ORF">AN618_24800</name>
</gene>
<dbReference type="STRING" id="520764.AN618_24800"/>
<proteinExistence type="predicted"/>
<comment type="caution">
    <text evidence="2">The sequence shown here is derived from an EMBL/GenBank/DDBJ whole genome shotgun (WGS) entry which is preliminary data.</text>
</comment>
<dbReference type="RefSeq" id="WP_083515219.1">
    <property type="nucleotide sequence ID" value="NZ_LOED01000086.1"/>
</dbReference>
<accession>A0A140KZA5</accession>
<keyword evidence="3" id="KW-1185">Reference proteome</keyword>
<dbReference type="Proteomes" id="UP000070427">
    <property type="component" value="Unassembled WGS sequence"/>
</dbReference>
<dbReference type="OrthoDB" id="9802640at2"/>
<protein>
    <recommendedName>
        <fullName evidence="1">RRXRR domain-containing protein</fullName>
    </recommendedName>
</protein>
<dbReference type="InParanoid" id="A0A140KZA5"/>
<sequence length="184" mass="21339">MVLFTADKYGRPGHPTKRFNMIRKLRKRGSVKIIGGRASGKPPIVVFLDREFDYFKTVPRKFIIALDPGYNYIGFAVCEIKGGKLTVYCIGILETRIPEIKGLMTERREHRRNRRYYSRCKKKRLSARQDRVLTKFKMPRIVRSTDKSNATLRHGVETHLNLYRTAAGRPYPFKGRDESGGQLC</sequence>
<evidence type="ECO:0000313" key="3">
    <source>
        <dbReference type="Proteomes" id="UP000070427"/>
    </source>
</evidence>
<evidence type="ECO:0000259" key="1">
    <source>
        <dbReference type="Pfam" id="PF14239"/>
    </source>
</evidence>
<organism evidence="2 3">
    <name type="scientific">Fervidicola ferrireducens</name>
    <dbReference type="NCBI Taxonomy" id="520764"/>
    <lineage>
        <taxon>Bacteria</taxon>
        <taxon>Bacillati</taxon>
        <taxon>Bacillota</taxon>
        <taxon>Clostridia</taxon>
        <taxon>Thermosediminibacterales</taxon>
        <taxon>Thermosediminibacteraceae</taxon>
        <taxon>Fervidicola</taxon>
    </lineage>
</organism>
<dbReference type="PATRIC" id="fig|520764.3.peg.2689"/>